<name>A0A7W9T4V0_9ACTN</name>
<feature type="region of interest" description="Disordered" evidence="1">
    <location>
        <begin position="115"/>
        <end position="139"/>
    </location>
</feature>
<organism evidence="2 3">
    <name type="scientific">Streptomyces paradoxus</name>
    <dbReference type="NCBI Taxonomy" id="66375"/>
    <lineage>
        <taxon>Bacteria</taxon>
        <taxon>Bacillati</taxon>
        <taxon>Actinomycetota</taxon>
        <taxon>Actinomycetes</taxon>
        <taxon>Kitasatosporales</taxon>
        <taxon>Streptomycetaceae</taxon>
        <taxon>Streptomyces</taxon>
    </lineage>
</organism>
<evidence type="ECO:0000313" key="2">
    <source>
        <dbReference type="EMBL" id="MBB6074140.1"/>
    </source>
</evidence>
<protein>
    <submittedName>
        <fullName evidence="2">Uncharacterized protein</fullName>
    </submittedName>
</protein>
<keyword evidence="3" id="KW-1185">Reference proteome</keyword>
<gene>
    <name evidence="2" type="ORF">HNR57_000024</name>
</gene>
<dbReference type="AlphaFoldDB" id="A0A7W9T4V0"/>
<sequence>MSRHLFVRQQLSRPAWQRQVADKAALEDPGATPLLVDVQGGPLVPAEYAASQPAPQFAGGALWRVRVQQPGHVVGVASERADPGWVKVVVGRGEELGRVADTVRVVAHCPEGAELQRDRLGEGHRGSGHEGLLEEGRAQ</sequence>
<comment type="caution">
    <text evidence="2">The sequence shown here is derived from an EMBL/GenBank/DDBJ whole genome shotgun (WGS) entry which is preliminary data.</text>
</comment>
<evidence type="ECO:0000256" key="1">
    <source>
        <dbReference type="SAM" id="MobiDB-lite"/>
    </source>
</evidence>
<dbReference type="Proteomes" id="UP000591537">
    <property type="component" value="Unassembled WGS sequence"/>
</dbReference>
<proteinExistence type="predicted"/>
<reference evidence="2 3" key="1">
    <citation type="submission" date="2020-08" db="EMBL/GenBank/DDBJ databases">
        <title>Genomic Encyclopedia of Type Strains, Phase IV (KMG-IV): sequencing the most valuable type-strain genomes for metagenomic binning, comparative biology and taxonomic classification.</title>
        <authorList>
            <person name="Goeker M."/>
        </authorList>
    </citation>
    <scope>NUCLEOTIDE SEQUENCE [LARGE SCALE GENOMIC DNA]</scope>
    <source>
        <strain evidence="2 3">DSM 43350</strain>
    </source>
</reference>
<dbReference type="EMBL" id="JACHGV010000001">
    <property type="protein sequence ID" value="MBB6074140.1"/>
    <property type="molecule type" value="Genomic_DNA"/>
</dbReference>
<evidence type="ECO:0000313" key="3">
    <source>
        <dbReference type="Proteomes" id="UP000591537"/>
    </source>
</evidence>
<accession>A0A7W9T4V0</accession>